<keyword evidence="3" id="KW-1185">Reference proteome</keyword>
<reference evidence="2 3" key="2">
    <citation type="journal article" date="2011" name="J. Bacteriol.">
        <title>Complete genome sequence of the anaerobic, halophilic alkalithermophile Natranaerobius thermophilus JW/NM-WN-LF.</title>
        <authorList>
            <person name="Zhao B."/>
            <person name="Mesbah N.M."/>
            <person name="Dalin E."/>
            <person name="Goodwin L."/>
            <person name="Nolan M."/>
            <person name="Pitluck S."/>
            <person name="Chertkov O."/>
            <person name="Brettin T.S."/>
            <person name="Han J."/>
            <person name="Larimer F.W."/>
            <person name="Land M.L."/>
            <person name="Hauser L."/>
            <person name="Kyrpides N."/>
            <person name="Wiegel J."/>
        </authorList>
    </citation>
    <scope>NUCLEOTIDE SEQUENCE [LARGE SCALE GENOMIC DNA]</scope>
    <source>
        <strain evidence="3">ATCC BAA-1301 / DSM 18059 / JW/NM-WN-LF</strain>
    </source>
</reference>
<dbReference type="OrthoDB" id="53812at2"/>
<evidence type="ECO:0000313" key="3">
    <source>
        <dbReference type="Proteomes" id="UP000001683"/>
    </source>
</evidence>
<dbReference type="InParanoid" id="B2A5P6"/>
<evidence type="ECO:0000259" key="1">
    <source>
        <dbReference type="Pfam" id="PF05239"/>
    </source>
</evidence>
<evidence type="ECO:0000313" key="2">
    <source>
        <dbReference type="EMBL" id="ACB83994.1"/>
    </source>
</evidence>
<reference evidence="2 3" key="1">
    <citation type="submission" date="2008-04" db="EMBL/GenBank/DDBJ databases">
        <title>Complete sequence of chromosome of Natranaerobius thermophilus JW/NM-WN-LF.</title>
        <authorList>
            <consortium name="US DOE Joint Genome Institute"/>
            <person name="Copeland A."/>
            <person name="Lucas S."/>
            <person name="Lapidus A."/>
            <person name="Glavina del Rio T."/>
            <person name="Dalin E."/>
            <person name="Tice H."/>
            <person name="Bruce D."/>
            <person name="Goodwin L."/>
            <person name="Pitluck S."/>
            <person name="Chertkov O."/>
            <person name="Brettin T."/>
            <person name="Detter J.C."/>
            <person name="Han C."/>
            <person name="Kuske C.R."/>
            <person name="Schmutz J."/>
            <person name="Larimer F."/>
            <person name="Land M."/>
            <person name="Hauser L."/>
            <person name="Kyrpides N."/>
            <person name="Lykidis A."/>
            <person name="Mesbah N.M."/>
            <person name="Wiegel J."/>
        </authorList>
    </citation>
    <scope>NUCLEOTIDE SEQUENCE [LARGE SCALE GENOMIC DNA]</scope>
    <source>
        <strain evidence="3">ATCC BAA-1301 / DSM 18059 / JW/NM-WN-LF</strain>
    </source>
</reference>
<feature type="domain" description="PRC-barrel" evidence="1">
    <location>
        <begin position="91"/>
        <end position="153"/>
    </location>
</feature>
<feature type="domain" description="PRC-barrel" evidence="1">
    <location>
        <begin position="3"/>
        <end position="59"/>
    </location>
</feature>
<dbReference type="InterPro" id="IPR011033">
    <property type="entry name" value="PRC_barrel-like_sf"/>
</dbReference>
<organism evidence="2 3">
    <name type="scientific">Natranaerobius thermophilus (strain ATCC BAA-1301 / DSM 18059 / JW/NM-WN-LF)</name>
    <dbReference type="NCBI Taxonomy" id="457570"/>
    <lineage>
        <taxon>Bacteria</taxon>
        <taxon>Bacillati</taxon>
        <taxon>Bacillota</taxon>
        <taxon>Clostridia</taxon>
        <taxon>Natranaerobiales</taxon>
        <taxon>Natranaerobiaceae</taxon>
        <taxon>Natranaerobius</taxon>
    </lineage>
</organism>
<name>B2A5P6_NATTJ</name>
<dbReference type="EMBL" id="CP001034">
    <property type="protein sequence ID" value="ACB83994.1"/>
    <property type="molecule type" value="Genomic_DNA"/>
</dbReference>
<dbReference type="InterPro" id="IPR027275">
    <property type="entry name" value="PRC-brl_dom"/>
</dbReference>
<dbReference type="HOGENOM" id="CLU_794167_0_0_9"/>
<dbReference type="KEGG" id="nth:Nther_0398"/>
<protein>
    <recommendedName>
        <fullName evidence="1">PRC-barrel domain-containing protein</fullName>
    </recommendedName>
</protein>
<dbReference type="Pfam" id="PF05239">
    <property type="entry name" value="PRC"/>
    <property type="match status" value="2"/>
</dbReference>
<accession>B2A5P6</accession>
<proteinExistence type="predicted"/>
<dbReference type="AlphaFoldDB" id="B2A5P6"/>
<dbReference type="eggNOG" id="COG3881">
    <property type="taxonomic scope" value="Bacteria"/>
</dbReference>
<dbReference type="Gene3D" id="2.30.30.240">
    <property type="entry name" value="PRC-barrel domain"/>
    <property type="match status" value="2"/>
</dbReference>
<sequence>MRKNEVVSLPVISIDTGKAFGKVIDIILDVNKKAVTSIMFGEGKFFSNRPSHLVSLDNVQTIGPYAVTIPSEHVILQQGETEWEREHLEKSPIGKKVISDHGEFLGICNDYQFNFPGGQLDSLILSKSKRAEQLFEVPAQQIVTLGTDYIIMSYYEQESTLNTSPVTPQSDIPDYQEPDQLIGKIATQTVQDGQGGVIIFEGEKITPEVVDLATHHNVLKTLAFVANDQQTPPRFAQQASTPGAQYSDARQRYEPDQEWQTRLKEILDQAGGDIEEKLKGFLINKKPAYNVVSQDGHIIKEKGQPIEISDIEQLRDRNDLMRLAASITATEIDDFITSLEQKFQRLMKN</sequence>
<dbReference type="Proteomes" id="UP000001683">
    <property type="component" value="Chromosome"/>
</dbReference>
<dbReference type="RefSeq" id="WP_012446881.1">
    <property type="nucleotide sequence ID" value="NC_010718.1"/>
</dbReference>
<gene>
    <name evidence="2" type="ordered locus">Nther_0398</name>
</gene>
<dbReference type="SUPFAM" id="SSF50346">
    <property type="entry name" value="PRC-barrel domain"/>
    <property type="match status" value="2"/>
</dbReference>
<dbReference type="STRING" id="457570.Nther_0398"/>